<comment type="caution">
    <text evidence="2">The sequence shown here is derived from an EMBL/GenBank/DDBJ whole genome shotgun (WGS) entry which is preliminary data.</text>
</comment>
<evidence type="ECO:0000313" key="2">
    <source>
        <dbReference type="EMBL" id="RRT35190.1"/>
    </source>
</evidence>
<gene>
    <name evidence="2" type="ORF">B296_00046890</name>
</gene>
<reference evidence="2 3" key="1">
    <citation type="journal article" date="2014" name="Agronomy (Basel)">
        <title>A Draft Genome Sequence for Ensete ventricosum, the Drought-Tolerant Tree Against Hunger.</title>
        <authorList>
            <person name="Harrison J."/>
            <person name="Moore K.A."/>
            <person name="Paszkiewicz K."/>
            <person name="Jones T."/>
            <person name="Grant M."/>
            <person name="Ambacheew D."/>
            <person name="Muzemil S."/>
            <person name="Studholme D.J."/>
        </authorList>
    </citation>
    <scope>NUCLEOTIDE SEQUENCE [LARGE SCALE GENOMIC DNA]</scope>
</reference>
<feature type="compositionally biased region" description="Polar residues" evidence="1">
    <location>
        <begin position="85"/>
        <end position="94"/>
    </location>
</feature>
<feature type="region of interest" description="Disordered" evidence="1">
    <location>
        <begin position="61"/>
        <end position="106"/>
    </location>
</feature>
<dbReference type="Proteomes" id="UP000287651">
    <property type="component" value="Unassembled WGS sequence"/>
</dbReference>
<accession>A0A426X6W9</accession>
<proteinExistence type="predicted"/>
<evidence type="ECO:0000256" key="1">
    <source>
        <dbReference type="SAM" id="MobiDB-lite"/>
    </source>
</evidence>
<name>A0A426X6W9_ENSVE</name>
<dbReference type="AlphaFoldDB" id="A0A426X6W9"/>
<feature type="compositionally biased region" description="Polar residues" evidence="1">
    <location>
        <begin position="62"/>
        <end position="75"/>
    </location>
</feature>
<organism evidence="2 3">
    <name type="scientific">Ensete ventricosum</name>
    <name type="common">Abyssinian banana</name>
    <name type="synonym">Musa ensete</name>
    <dbReference type="NCBI Taxonomy" id="4639"/>
    <lineage>
        <taxon>Eukaryota</taxon>
        <taxon>Viridiplantae</taxon>
        <taxon>Streptophyta</taxon>
        <taxon>Embryophyta</taxon>
        <taxon>Tracheophyta</taxon>
        <taxon>Spermatophyta</taxon>
        <taxon>Magnoliopsida</taxon>
        <taxon>Liliopsida</taxon>
        <taxon>Zingiberales</taxon>
        <taxon>Musaceae</taxon>
        <taxon>Ensete</taxon>
    </lineage>
</organism>
<protein>
    <submittedName>
        <fullName evidence="2">Uncharacterized protein</fullName>
    </submittedName>
</protein>
<dbReference type="EMBL" id="AMZH03025423">
    <property type="protein sequence ID" value="RRT35190.1"/>
    <property type="molecule type" value="Genomic_DNA"/>
</dbReference>
<sequence length="106" mass="11464">MAGKRTSASLMADEVVRQKETSLNGKSSSGYFSAVFPSTSTAKAKGLPQLDLYWTLNKRSTDTNTGSAQRKTTGSVHAHYKTHGENISGNSNIATRGEWWQGNTPL</sequence>
<evidence type="ECO:0000313" key="3">
    <source>
        <dbReference type="Proteomes" id="UP000287651"/>
    </source>
</evidence>